<proteinExistence type="predicted"/>
<feature type="compositionally biased region" description="Basic and acidic residues" evidence="1">
    <location>
        <begin position="235"/>
        <end position="248"/>
    </location>
</feature>
<comment type="caution">
    <text evidence="2">The sequence shown here is derived from an EMBL/GenBank/DDBJ whole genome shotgun (WGS) entry which is preliminary data.</text>
</comment>
<evidence type="ECO:0000313" key="2">
    <source>
        <dbReference type="EMBL" id="OQR68107.1"/>
    </source>
</evidence>
<name>A0A1V9X3P3_9ACAR</name>
<sequence length="277" mass="31225">MWLSNGSPRVSLAPIFHSIRQLSPFVQNELPATLSIGAGGALLAASVGSSEMSRRNSVTLSSPLTWRYLESDDAAQCSDYSPANWLEWKKHILAQKHSDEDRNSTRRRQEGRLLDELKYSLDQDTSSAGKPVVTVIKKDETMTRKTVQPVQHATHTMPYVQRAAIGQTVPQSPQVPGSPRLQHVYTSRPTLRRQASLPTRPSASLLEREESDRDREREQEFVRPSTPTRVYSHIESPESRVQTEERWKRVVSAAQCHDPSRQGSQFVTSKRGPSLYP</sequence>
<dbReference type="InParanoid" id="A0A1V9X3P3"/>
<reference evidence="2 3" key="1">
    <citation type="journal article" date="2017" name="Gigascience">
        <title>Draft genome of the honey bee ectoparasitic mite, Tropilaelaps mercedesae, is shaped by the parasitic life history.</title>
        <authorList>
            <person name="Dong X."/>
            <person name="Armstrong S.D."/>
            <person name="Xia D."/>
            <person name="Makepeace B.L."/>
            <person name="Darby A.C."/>
            <person name="Kadowaki T."/>
        </authorList>
    </citation>
    <scope>NUCLEOTIDE SEQUENCE [LARGE SCALE GENOMIC DNA]</scope>
    <source>
        <strain evidence="2">Wuxi-XJTLU</strain>
    </source>
</reference>
<organism evidence="2 3">
    <name type="scientific">Tropilaelaps mercedesae</name>
    <dbReference type="NCBI Taxonomy" id="418985"/>
    <lineage>
        <taxon>Eukaryota</taxon>
        <taxon>Metazoa</taxon>
        <taxon>Ecdysozoa</taxon>
        <taxon>Arthropoda</taxon>
        <taxon>Chelicerata</taxon>
        <taxon>Arachnida</taxon>
        <taxon>Acari</taxon>
        <taxon>Parasitiformes</taxon>
        <taxon>Mesostigmata</taxon>
        <taxon>Gamasina</taxon>
        <taxon>Dermanyssoidea</taxon>
        <taxon>Laelapidae</taxon>
        <taxon>Tropilaelaps</taxon>
    </lineage>
</organism>
<dbReference type="EMBL" id="MNPL01026048">
    <property type="protein sequence ID" value="OQR68107.1"/>
    <property type="molecule type" value="Genomic_DNA"/>
</dbReference>
<evidence type="ECO:0000256" key="1">
    <source>
        <dbReference type="SAM" id="MobiDB-lite"/>
    </source>
</evidence>
<feature type="region of interest" description="Disordered" evidence="1">
    <location>
        <begin position="169"/>
        <end position="277"/>
    </location>
</feature>
<keyword evidence="3" id="KW-1185">Reference proteome</keyword>
<gene>
    <name evidence="2" type="ORF">BIW11_13116</name>
</gene>
<dbReference type="Proteomes" id="UP000192247">
    <property type="component" value="Unassembled WGS sequence"/>
</dbReference>
<dbReference type="AlphaFoldDB" id="A0A1V9X3P3"/>
<protein>
    <submittedName>
        <fullName evidence="2">Uncharacterized protein</fullName>
    </submittedName>
</protein>
<evidence type="ECO:0000313" key="3">
    <source>
        <dbReference type="Proteomes" id="UP000192247"/>
    </source>
</evidence>
<accession>A0A1V9X3P3</accession>
<feature type="compositionally biased region" description="Basic and acidic residues" evidence="1">
    <location>
        <begin position="206"/>
        <end position="221"/>
    </location>
</feature>